<dbReference type="Proteomes" id="UP001168972">
    <property type="component" value="Unassembled WGS sequence"/>
</dbReference>
<keyword evidence="1" id="KW-0175">Coiled coil</keyword>
<feature type="compositionally biased region" description="Basic and acidic residues" evidence="2">
    <location>
        <begin position="497"/>
        <end position="518"/>
    </location>
</feature>
<feature type="coiled-coil region" evidence="1">
    <location>
        <begin position="152"/>
        <end position="211"/>
    </location>
</feature>
<reference evidence="3" key="1">
    <citation type="journal article" date="2023" name="bioRxiv">
        <title>Scaffold-level genome assemblies of two parasitoid biocontrol wasps reveal the parthenogenesis mechanism and an associated novel virus.</title>
        <authorList>
            <person name="Inwood S."/>
            <person name="Skelly J."/>
            <person name="Guhlin J."/>
            <person name="Harrop T."/>
            <person name="Goldson S."/>
            <person name="Dearden P."/>
        </authorList>
    </citation>
    <scope>NUCLEOTIDE SEQUENCE</scope>
    <source>
        <strain evidence="3">Lincoln</strain>
        <tissue evidence="3">Whole body</tissue>
    </source>
</reference>
<proteinExistence type="predicted"/>
<evidence type="ECO:0000313" key="4">
    <source>
        <dbReference type="Proteomes" id="UP001168972"/>
    </source>
</evidence>
<evidence type="ECO:0000256" key="1">
    <source>
        <dbReference type="SAM" id="Coils"/>
    </source>
</evidence>
<evidence type="ECO:0008006" key="5">
    <source>
        <dbReference type="Google" id="ProtNLM"/>
    </source>
</evidence>
<evidence type="ECO:0000313" key="3">
    <source>
        <dbReference type="EMBL" id="KAK0174894.1"/>
    </source>
</evidence>
<name>A0AA39KV51_MICHY</name>
<protein>
    <recommendedName>
        <fullName evidence="5">Protein Spindly</fullName>
    </recommendedName>
</protein>
<organism evidence="3 4">
    <name type="scientific">Microctonus hyperodae</name>
    <name type="common">Parasitoid wasp</name>
    <dbReference type="NCBI Taxonomy" id="165561"/>
    <lineage>
        <taxon>Eukaryota</taxon>
        <taxon>Metazoa</taxon>
        <taxon>Ecdysozoa</taxon>
        <taxon>Arthropoda</taxon>
        <taxon>Hexapoda</taxon>
        <taxon>Insecta</taxon>
        <taxon>Pterygota</taxon>
        <taxon>Neoptera</taxon>
        <taxon>Endopterygota</taxon>
        <taxon>Hymenoptera</taxon>
        <taxon>Apocrita</taxon>
        <taxon>Ichneumonoidea</taxon>
        <taxon>Braconidae</taxon>
        <taxon>Euphorinae</taxon>
        <taxon>Microctonus</taxon>
    </lineage>
</organism>
<feature type="coiled-coil region" evidence="1">
    <location>
        <begin position="19"/>
        <end position="124"/>
    </location>
</feature>
<feature type="region of interest" description="Disordered" evidence="2">
    <location>
        <begin position="497"/>
        <end position="554"/>
    </location>
</feature>
<accession>A0AA39KV51</accession>
<reference evidence="3" key="2">
    <citation type="submission" date="2023-03" db="EMBL/GenBank/DDBJ databases">
        <authorList>
            <person name="Inwood S.N."/>
            <person name="Skelly J.G."/>
            <person name="Guhlin J."/>
            <person name="Harrop T.W.R."/>
            <person name="Goldson S.G."/>
            <person name="Dearden P.K."/>
        </authorList>
    </citation>
    <scope>NUCLEOTIDE SEQUENCE</scope>
    <source>
        <strain evidence="3">Lincoln</strain>
        <tissue evidence="3">Whole body</tissue>
    </source>
</reference>
<feature type="coiled-coil region" evidence="1">
    <location>
        <begin position="261"/>
        <end position="359"/>
    </location>
</feature>
<dbReference type="AlphaFoldDB" id="A0AA39KV51"/>
<keyword evidence="4" id="KW-1185">Reference proteome</keyword>
<dbReference type="EMBL" id="JAQQBR010000006">
    <property type="protein sequence ID" value="KAK0174894.1"/>
    <property type="molecule type" value="Genomic_DNA"/>
</dbReference>
<comment type="caution">
    <text evidence="3">The sequence shown here is derived from an EMBL/GenBank/DDBJ whole genome shotgun (WGS) entry which is preliminary data.</text>
</comment>
<evidence type="ECO:0000256" key="2">
    <source>
        <dbReference type="SAM" id="MobiDB-lite"/>
    </source>
</evidence>
<sequence length="554" mass="65311">MATDESNNILLKIESNDDIMEFKHKIKQLVNDVDCYKQQIHKLQLQIQLETGMKNELQETIDNMEECIKREKNEMNIKINEIEEKHGTIKKELILRLAELENEIEEKSKKNRELQDKLIETNKLLLVARIEKSSVESSIKNESIIAQKTQIINELSEKLLYEENERKSLEQIIESMSKEQLELKEIFQINKAQLAERNEILETTRDELNECRIELETVKHVPTNEMNKGNSLFAEVEDRRKKYLERMAEMKKYYYDAKRCINNKDNEIKALKFELAALLNKQKDDAENCIQENGELLDKYKDRILELETKLLETQKKYRKLELQKEPTDNSFSYFQAVLDAKRKEIEELEAKLENKSLQSLIQEEIKLKTNRQMRYWRNKAMSYEAQIEKIKCRLNTNHSLVEAEELFKLIQRDCPTKNSQIEESLMDPTEKSLTVIDETIVTIDELIEIPKIQKQNVPTKTEFNLSIANKQSSKTENQQDNSAIINERFCHEIENENKENEMADDATVKNKDKEKGKKVLRFAEGTTDPQPKKLRRHNTPNYSILHVPSKSKE</sequence>
<gene>
    <name evidence="3" type="ORF">PV327_010609</name>
</gene>